<feature type="chain" id="PRO_5043528898" evidence="1">
    <location>
        <begin position="28"/>
        <end position="71"/>
    </location>
</feature>
<evidence type="ECO:0000313" key="2">
    <source>
        <dbReference type="EMBL" id="GKV27275.1"/>
    </source>
</evidence>
<evidence type="ECO:0000256" key="1">
    <source>
        <dbReference type="SAM" id="SignalP"/>
    </source>
</evidence>
<reference evidence="2 3" key="1">
    <citation type="journal article" date="2021" name="Commun. Biol.">
        <title>The genome of Shorea leprosula (Dipterocarpaceae) highlights the ecological relevance of drought in aseasonal tropical rainforests.</title>
        <authorList>
            <person name="Ng K.K.S."/>
            <person name="Kobayashi M.J."/>
            <person name="Fawcett J.A."/>
            <person name="Hatakeyama M."/>
            <person name="Paape T."/>
            <person name="Ng C.H."/>
            <person name="Ang C.C."/>
            <person name="Tnah L.H."/>
            <person name="Lee C.T."/>
            <person name="Nishiyama T."/>
            <person name="Sese J."/>
            <person name="O'Brien M.J."/>
            <person name="Copetti D."/>
            <person name="Mohd Noor M.I."/>
            <person name="Ong R.C."/>
            <person name="Putra M."/>
            <person name="Sireger I.Z."/>
            <person name="Indrioko S."/>
            <person name="Kosugi Y."/>
            <person name="Izuno A."/>
            <person name="Isagi Y."/>
            <person name="Lee S.L."/>
            <person name="Shimizu K.K."/>
        </authorList>
    </citation>
    <scope>NUCLEOTIDE SEQUENCE [LARGE SCALE GENOMIC DNA]</scope>
    <source>
        <strain evidence="2">214</strain>
    </source>
</reference>
<accession>A0AAV5KS00</accession>
<keyword evidence="1" id="KW-0732">Signal</keyword>
<comment type="caution">
    <text evidence="2">The sequence shown here is derived from an EMBL/GenBank/DDBJ whole genome shotgun (WGS) entry which is preliminary data.</text>
</comment>
<proteinExistence type="predicted"/>
<feature type="signal peptide" evidence="1">
    <location>
        <begin position="1"/>
        <end position="27"/>
    </location>
</feature>
<keyword evidence="3" id="KW-1185">Reference proteome</keyword>
<evidence type="ECO:0000313" key="3">
    <source>
        <dbReference type="Proteomes" id="UP001054252"/>
    </source>
</evidence>
<protein>
    <submittedName>
        <fullName evidence="2">Uncharacterized protein</fullName>
    </submittedName>
</protein>
<name>A0AAV5KS00_9ROSI</name>
<dbReference type="EMBL" id="BPVZ01000075">
    <property type="protein sequence ID" value="GKV27275.1"/>
    <property type="molecule type" value="Genomic_DNA"/>
</dbReference>
<gene>
    <name evidence="2" type="ORF">SLEP1_g36462</name>
</gene>
<dbReference type="Proteomes" id="UP001054252">
    <property type="component" value="Unassembled WGS sequence"/>
</dbReference>
<dbReference type="AlphaFoldDB" id="A0AAV5KS00"/>
<sequence length="71" mass="7869">MLRGAVFSKIFLLCSCLWLSLVSSSSAELQRFQHPVKADGSLSFLVVGDWGRKGLYNQSEVAFQGIILCIF</sequence>
<organism evidence="2 3">
    <name type="scientific">Rubroshorea leprosula</name>
    <dbReference type="NCBI Taxonomy" id="152421"/>
    <lineage>
        <taxon>Eukaryota</taxon>
        <taxon>Viridiplantae</taxon>
        <taxon>Streptophyta</taxon>
        <taxon>Embryophyta</taxon>
        <taxon>Tracheophyta</taxon>
        <taxon>Spermatophyta</taxon>
        <taxon>Magnoliopsida</taxon>
        <taxon>eudicotyledons</taxon>
        <taxon>Gunneridae</taxon>
        <taxon>Pentapetalae</taxon>
        <taxon>rosids</taxon>
        <taxon>malvids</taxon>
        <taxon>Malvales</taxon>
        <taxon>Dipterocarpaceae</taxon>
        <taxon>Rubroshorea</taxon>
    </lineage>
</organism>